<keyword evidence="13" id="KW-0732">Signal</keyword>
<keyword evidence="5 12" id="KW-0337">GPI-anchor biosynthesis</keyword>
<evidence type="ECO:0000256" key="1">
    <source>
        <dbReference type="ARBA" id="ARBA00004477"/>
    </source>
</evidence>
<organism evidence="14 15">
    <name type="scientific">Sphaceloma murrayae</name>
    <dbReference type="NCBI Taxonomy" id="2082308"/>
    <lineage>
        <taxon>Eukaryota</taxon>
        <taxon>Fungi</taxon>
        <taxon>Dikarya</taxon>
        <taxon>Ascomycota</taxon>
        <taxon>Pezizomycotina</taxon>
        <taxon>Dothideomycetes</taxon>
        <taxon>Dothideomycetidae</taxon>
        <taxon>Myriangiales</taxon>
        <taxon>Elsinoaceae</taxon>
        <taxon>Sphaceloma</taxon>
    </lineage>
</organism>
<evidence type="ECO:0000256" key="11">
    <source>
        <dbReference type="ARBA" id="ARBA00023136"/>
    </source>
</evidence>
<name>A0A2K1QYX5_9PEZI</name>
<keyword evidence="9 12" id="KW-0256">Endoplasmic reticulum</keyword>
<gene>
    <name evidence="14" type="ORF">CAC42_5679</name>
</gene>
<dbReference type="UniPathway" id="UPA00196"/>
<keyword evidence="10 12" id="KW-1133">Transmembrane helix</keyword>
<evidence type="ECO:0000256" key="10">
    <source>
        <dbReference type="ARBA" id="ARBA00022989"/>
    </source>
</evidence>
<evidence type="ECO:0000256" key="2">
    <source>
        <dbReference type="ARBA" id="ARBA00004687"/>
    </source>
</evidence>
<keyword evidence="6 12" id="KW-0328">Glycosyltransferase</keyword>
<dbReference type="PANTHER" id="PTHR12468:SF2">
    <property type="entry name" value="GPI MANNOSYLTRANSFERASE 2"/>
    <property type="match status" value="1"/>
</dbReference>
<feature type="signal peptide" evidence="13">
    <location>
        <begin position="1"/>
        <end position="33"/>
    </location>
</feature>
<feature type="transmembrane region" description="Helical" evidence="12">
    <location>
        <begin position="212"/>
        <end position="228"/>
    </location>
</feature>
<evidence type="ECO:0000256" key="9">
    <source>
        <dbReference type="ARBA" id="ARBA00022824"/>
    </source>
</evidence>
<dbReference type="PANTHER" id="PTHR12468">
    <property type="entry name" value="GPI MANNOSYLTRANSFERASE 2"/>
    <property type="match status" value="1"/>
</dbReference>
<feature type="transmembrane region" description="Helical" evidence="12">
    <location>
        <begin position="162"/>
        <end position="178"/>
    </location>
</feature>
<comment type="caution">
    <text evidence="12">Lacks conserved residue(s) required for the propagation of feature annotation.</text>
</comment>
<sequence>MNKPNGPQRSADLRSVLGLFVVWKLVLLTIAAASPGPGYDTSTDLLLTEGQDPSQPSQAKDLAHHVLLRLVRWDSVYFVNIAQRGYLYEQEWAFGRGFMSLIGQVAKVFPVSFLSSSPLLRQALAGSIVAHLAHALTALFLYELTLRSLPEHTVKRNDMARLAACLHILSPAGIFLSAPYTEALFASLNVLGMLCLAMAPRPSAVLTHQVRHFLCFVSAGVCFALASTVRGNGIFSNLAFVVLCLPSLFGFLKNPFNTKHLFVLVSGAIGVMITVAGTVGPQYLAWTQYCNAGKAPIRPWCTNVPPSIYTFVQKHYWGNGFLAYWTISNMPLFLIAAPTLILLSVTASMILLQRLPLVIIDAGRKVSRSSADAEMTTNSTLILQALAAPQLLLSVLALTNFHVQIINRISSGYPAWYMVLAMHIVNAQDQAKQAKSQNSGSPGSLLLSAKNSSRIVKVMTMYAMIQGGLYASFLPPA</sequence>
<dbReference type="Pfam" id="PF04188">
    <property type="entry name" value="Mannosyl_trans2"/>
    <property type="match status" value="1"/>
</dbReference>
<keyword evidence="15" id="KW-1185">Reference proteome</keyword>
<evidence type="ECO:0000313" key="15">
    <source>
        <dbReference type="Proteomes" id="UP000243797"/>
    </source>
</evidence>
<evidence type="ECO:0000256" key="13">
    <source>
        <dbReference type="SAM" id="SignalP"/>
    </source>
</evidence>
<keyword evidence="7 12" id="KW-0808">Transferase</keyword>
<evidence type="ECO:0000256" key="5">
    <source>
        <dbReference type="ARBA" id="ARBA00022502"/>
    </source>
</evidence>
<comment type="function">
    <text evidence="12">Mannosyltransferase involved in glycosylphosphatidylinositol-anchor biosynthesis.</text>
</comment>
<feature type="chain" id="PRO_5014383382" description="GPI mannosyltransferase 2" evidence="13">
    <location>
        <begin position="34"/>
        <end position="477"/>
    </location>
</feature>
<reference evidence="14 15" key="1">
    <citation type="submission" date="2017-06" db="EMBL/GenBank/DDBJ databases">
        <title>Draft genome sequence of a variant of Elsinoe murrayae.</title>
        <authorList>
            <person name="Cheng Q."/>
        </authorList>
    </citation>
    <scope>NUCLEOTIDE SEQUENCE [LARGE SCALE GENOMIC DNA]</scope>
    <source>
        <strain evidence="14 15">CQ-2017a</strain>
    </source>
</reference>
<feature type="transmembrane region" description="Helical" evidence="12">
    <location>
        <begin position="261"/>
        <end position="279"/>
    </location>
</feature>
<keyword evidence="8 12" id="KW-0812">Transmembrane</keyword>
<evidence type="ECO:0000256" key="6">
    <source>
        <dbReference type="ARBA" id="ARBA00022676"/>
    </source>
</evidence>
<dbReference type="FunCoup" id="A0A2K1QYX5">
    <property type="interactions" value="277"/>
</dbReference>
<dbReference type="GO" id="GO:0031501">
    <property type="term" value="C:mannosyltransferase complex"/>
    <property type="evidence" value="ECO:0007669"/>
    <property type="project" value="TreeGrafter"/>
</dbReference>
<dbReference type="InParanoid" id="A0A2K1QYX5"/>
<dbReference type="GO" id="GO:0000009">
    <property type="term" value="F:alpha-1,6-mannosyltransferase activity"/>
    <property type="evidence" value="ECO:0007669"/>
    <property type="project" value="InterPro"/>
</dbReference>
<proteinExistence type="inferred from homology"/>
<comment type="caution">
    <text evidence="14">The sequence shown here is derived from an EMBL/GenBank/DDBJ whole genome shotgun (WGS) entry which is preliminary data.</text>
</comment>
<evidence type="ECO:0000256" key="3">
    <source>
        <dbReference type="ARBA" id="ARBA00008698"/>
    </source>
</evidence>
<protein>
    <recommendedName>
        <fullName evidence="4 12">GPI mannosyltransferase 2</fullName>
        <ecNumber evidence="12">2.4.1.-</ecNumber>
    </recommendedName>
</protein>
<evidence type="ECO:0000256" key="12">
    <source>
        <dbReference type="RuleBase" id="RU363112"/>
    </source>
</evidence>
<keyword evidence="11 12" id="KW-0472">Membrane</keyword>
<accession>A0A2K1QYX5</accession>
<feature type="transmembrane region" description="Helical" evidence="12">
    <location>
        <begin position="123"/>
        <end position="142"/>
    </location>
</feature>
<dbReference type="STRING" id="2082308.A0A2K1QYX5"/>
<evidence type="ECO:0000313" key="14">
    <source>
        <dbReference type="EMBL" id="PNS20229.1"/>
    </source>
</evidence>
<dbReference type="EC" id="2.4.1.-" evidence="12"/>
<evidence type="ECO:0000256" key="4">
    <source>
        <dbReference type="ARBA" id="ARBA00013795"/>
    </source>
</evidence>
<comment type="subcellular location">
    <subcellularLocation>
        <location evidence="1 12">Endoplasmic reticulum membrane</location>
        <topology evidence="1 12">Multi-pass membrane protein</topology>
    </subcellularLocation>
</comment>
<comment type="similarity">
    <text evidence="3 12">Belongs to the PIGV family.</text>
</comment>
<dbReference type="GO" id="GO:0005789">
    <property type="term" value="C:endoplasmic reticulum membrane"/>
    <property type="evidence" value="ECO:0007669"/>
    <property type="project" value="UniProtKB-SubCell"/>
</dbReference>
<dbReference type="Proteomes" id="UP000243797">
    <property type="component" value="Unassembled WGS sequence"/>
</dbReference>
<feature type="transmembrane region" description="Helical" evidence="12">
    <location>
        <begin position="332"/>
        <end position="352"/>
    </location>
</feature>
<dbReference type="InterPro" id="IPR007315">
    <property type="entry name" value="PIG-V/Gpi18"/>
</dbReference>
<dbReference type="EMBL" id="NKHZ01000025">
    <property type="protein sequence ID" value="PNS20229.1"/>
    <property type="molecule type" value="Genomic_DNA"/>
</dbReference>
<evidence type="ECO:0000256" key="7">
    <source>
        <dbReference type="ARBA" id="ARBA00022679"/>
    </source>
</evidence>
<dbReference type="GO" id="GO:0006506">
    <property type="term" value="P:GPI anchor biosynthetic process"/>
    <property type="evidence" value="ECO:0007669"/>
    <property type="project" value="UniProtKB-UniPathway"/>
</dbReference>
<dbReference type="AlphaFoldDB" id="A0A2K1QYX5"/>
<evidence type="ECO:0000256" key="8">
    <source>
        <dbReference type="ARBA" id="ARBA00022692"/>
    </source>
</evidence>
<dbReference type="OrthoDB" id="10252502at2759"/>
<dbReference type="GO" id="GO:0004376">
    <property type="term" value="F:GPI mannosyltransferase activity"/>
    <property type="evidence" value="ECO:0007669"/>
    <property type="project" value="InterPro"/>
</dbReference>
<feature type="transmembrane region" description="Helical" evidence="12">
    <location>
        <begin position="234"/>
        <end position="252"/>
    </location>
</feature>
<comment type="pathway">
    <text evidence="2 12">Glycolipid biosynthesis; glycosylphosphatidylinositol-anchor biosynthesis.</text>
</comment>